<evidence type="ECO:0000313" key="1">
    <source>
        <dbReference type="EMBL" id="EDV53283.1"/>
    </source>
</evidence>
<accession>B3P5N3</accession>
<dbReference type="Proteomes" id="UP000008711">
    <property type="component" value="Unassembled WGS sequence"/>
</dbReference>
<proteinExistence type="predicted"/>
<dbReference type="OMA" id="YDNINCC"/>
<reference evidence="1 2" key="1">
    <citation type="journal article" date="2007" name="Nature">
        <title>Evolution of genes and genomes on the Drosophila phylogeny.</title>
        <authorList>
            <consortium name="Drosophila 12 Genomes Consortium"/>
            <person name="Clark A.G."/>
            <person name="Eisen M.B."/>
            <person name="Smith D.R."/>
            <person name="Bergman C.M."/>
            <person name="Oliver B."/>
            <person name="Markow T.A."/>
            <person name="Kaufman T.C."/>
            <person name="Kellis M."/>
            <person name="Gelbart W."/>
            <person name="Iyer V.N."/>
            <person name="Pollard D.A."/>
            <person name="Sackton T.B."/>
            <person name="Larracuente A.M."/>
            <person name="Singh N.D."/>
            <person name="Abad J.P."/>
            <person name="Abt D.N."/>
            <person name="Adryan B."/>
            <person name="Aguade M."/>
            <person name="Akashi H."/>
            <person name="Anderson W.W."/>
            <person name="Aquadro C.F."/>
            <person name="Ardell D.H."/>
            <person name="Arguello R."/>
            <person name="Artieri C.G."/>
            <person name="Barbash D.A."/>
            <person name="Barker D."/>
            <person name="Barsanti P."/>
            <person name="Batterham P."/>
            <person name="Batzoglou S."/>
            <person name="Begun D."/>
            <person name="Bhutkar A."/>
            <person name="Blanco E."/>
            <person name="Bosak S.A."/>
            <person name="Bradley R.K."/>
            <person name="Brand A.D."/>
            <person name="Brent M.R."/>
            <person name="Brooks A.N."/>
            <person name="Brown R.H."/>
            <person name="Butlin R.K."/>
            <person name="Caggese C."/>
            <person name="Calvi B.R."/>
            <person name="Bernardo de Carvalho A."/>
            <person name="Caspi A."/>
            <person name="Castrezana S."/>
            <person name="Celniker S.E."/>
            <person name="Chang J.L."/>
            <person name="Chapple C."/>
            <person name="Chatterji S."/>
            <person name="Chinwalla A."/>
            <person name="Civetta A."/>
            <person name="Clifton S.W."/>
            <person name="Comeron J.M."/>
            <person name="Costello J.C."/>
            <person name="Coyne J.A."/>
            <person name="Daub J."/>
            <person name="David R.G."/>
            <person name="Delcher A.L."/>
            <person name="Delehaunty K."/>
            <person name="Do C.B."/>
            <person name="Ebling H."/>
            <person name="Edwards K."/>
            <person name="Eickbush T."/>
            <person name="Evans J.D."/>
            <person name="Filipski A."/>
            <person name="Findeiss S."/>
            <person name="Freyhult E."/>
            <person name="Fulton L."/>
            <person name="Fulton R."/>
            <person name="Garcia A.C."/>
            <person name="Gardiner A."/>
            <person name="Garfield D.A."/>
            <person name="Garvin B.E."/>
            <person name="Gibson G."/>
            <person name="Gilbert D."/>
            <person name="Gnerre S."/>
            <person name="Godfrey J."/>
            <person name="Good R."/>
            <person name="Gotea V."/>
            <person name="Gravely B."/>
            <person name="Greenberg A.J."/>
            <person name="Griffiths-Jones S."/>
            <person name="Gross S."/>
            <person name="Guigo R."/>
            <person name="Gustafson E.A."/>
            <person name="Haerty W."/>
            <person name="Hahn M.W."/>
            <person name="Halligan D.L."/>
            <person name="Halpern A.L."/>
            <person name="Halter G.M."/>
            <person name="Han M.V."/>
            <person name="Heger A."/>
            <person name="Hillier L."/>
            <person name="Hinrichs A.S."/>
            <person name="Holmes I."/>
            <person name="Hoskins R.A."/>
            <person name="Hubisz M.J."/>
            <person name="Hultmark D."/>
            <person name="Huntley M.A."/>
            <person name="Jaffe D.B."/>
            <person name="Jagadeeshan S."/>
            <person name="Jeck W.R."/>
            <person name="Johnson J."/>
            <person name="Jones C.D."/>
            <person name="Jordan W.C."/>
            <person name="Karpen G.H."/>
            <person name="Kataoka E."/>
            <person name="Keightley P.D."/>
            <person name="Kheradpour P."/>
            <person name="Kirkness E.F."/>
            <person name="Koerich L.B."/>
            <person name="Kristiansen K."/>
            <person name="Kudrna D."/>
            <person name="Kulathinal R.J."/>
            <person name="Kumar S."/>
            <person name="Kwok R."/>
            <person name="Lander E."/>
            <person name="Langley C.H."/>
            <person name="Lapoint R."/>
            <person name="Lazzaro B.P."/>
            <person name="Lee S.J."/>
            <person name="Levesque L."/>
            <person name="Li R."/>
            <person name="Lin C.F."/>
            <person name="Lin M.F."/>
            <person name="Lindblad-Toh K."/>
            <person name="Llopart A."/>
            <person name="Long M."/>
            <person name="Low L."/>
            <person name="Lozovsky E."/>
            <person name="Lu J."/>
            <person name="Luo M."/>
            <person name="Machado C.A."/>
            <person name="Makalowski W."/>
            <person name="Marzo M."/>
            <person name="Matsuda M."/>
            <person name="Matzkin L."/>
            <person name="McAllister B."/>
            <person name="McBride C.S."/>
            <person name="McKernan B."/>
            <person name="McKernan K."/>
            <person name="Mendez-Lago M."/>
            <person name="Minx P."/>
            <person name="Mollenhauer M.U."/>
            <person name="Montooth K."/>
            <person name="Mount S.M."/>
            <person name="Mu X."/>
            <person name="Myers E."/>
            <person name="Negre B."/>
            <person name="Newfeld S."/>
            <person name="Nielsen R."/>
            <person name="Noor M.A."/>
            <person name="O'Grady P."/>
            <person name="Pachter L."/>
            <person name="Papaceit M."/>
            <person name="Parisi M.J."/>
            <person name="Parisi M."/>
            <person name="Parts L."/>
            <person name="Pedersen J.S."/>
            <person name="Pesole G."/>
            <person name="Phillippy A.M."/>
            <person name="Ponting C.P."/>
            <person name="Pop M."/>
            <person name="Porcelli D."/>
            <person name="Powell J.R."/>
            <person name="Prohaska S."/>
            <person name="Pruitt K."/>
            <person name="Puig M."/>
            <person name="Quesneville H."/>
            <person name="Ram K.R."/>
            <person name="Rand D."/>
            <person name="Rasmussen M.D."/>
            <person name="Reed L.K."/>
            <person name="Reenan R."/>
            <person name="Reily A."/>
            <person name="Remington K.A."/>
            <person name="Rieger T.T."/>
            <person name="Ritchie M.G."/>
            <person name="Robin C."/>
            <person name="Rogers Y.H."/>
            <person name="Rohde C."/>
            <person name="Rozas J."/>
            <person name="Rubenfield M.J."/>
            <person name="Ruiz A."/>
            <person name="Russo S."/>
            <person name="Salzberg S.L."/>
            <person name="Sanchez-Gracia A."/>
            <person name="Saranga D.J."/>
            <person name="Sato H."/>
            <person name="Schaeffer S.W."/>
            <person name="Schatz M.C."/>
            <person name="Schlenke T."/>
            <person name="Schwartz R."/>
            <person name="Segarra C."/>
            <person name="Singh R.S."/>
            <person name="Sirot L."/>
            <person name="Sirota M."/>
            <person name="Sisneros N.B."/>
            <person name="Smith C.D."/>
            <person name="Smith T.F."/>
            <person name="Spieth J."/>
            <person name="Stage D.E."/>
            <person name="Stark A."/>
            <person name="Stephan W."/>
            <person name="Strausberg R.L."/>
            <person name="Strempel S."/>
            <person name="Sturgill D."/>
            <person name="Sutton G."/>
            <person name="Sutton G.G."/>
            <person name="Tao W."/>
            <person name="Teichmann S."/>
            <person name="Tobari Y.N."/>
            <person name="Tomimura Y."/>
            <person name="Tsolas J.M."/>
            <person name="Valente V.L."/>
            <person name="Venter E."/>
            <person name="Venter J.C."/>
            <person name="Vicario S."/>
            <person name="Vieira F.G."/>
            <person name="Vilella A.J."/>
            <person name="Villasante A."/>
            <person name="Walenz B."/>
            <person name="Wang J."/>
            <person name="Wasserman M."/>
            <person name="Watts T."/>
            <person name="Wilson D."/>
            <person name="Wilson R.K."/>
            <person name="Wing R.A."/>
            <person name="Wolfner M.F."/>
            <person name="Wong A."/>
            <person name="Wong G.K."/>
            <person name="Wu C.I."/>
            <person name="Wu G."/>
            <person name="Yamamoto D."/>
            <person name="Yang H.P."/>
            <person name="Yang S.P."/>
            <person name="Yorke J.A."/>
            <person name="Yoshida K."/>
            <person name="Zdobnov E."/>
            <person name="Zhang P."/>
            <person name="Zhang Y."/>
            <person name="Zimin A.V."/>
            <person name="Baldwin J."/>
            <person name="Abdouelleil A."/>
            <person name="Abdulkadir J."/>
            <person name="Abebe A."/>
            <person name="Abera B."/>
            <person name="Abreu J."/>
            <person name="Acer S.C."/>
            <person name="Aftuck L."/>
            <person name="Alexander A."/>
            <person name="An P."/>
            <person name="Anderson E."/>
            <person name="Anderson S."/>
            <person name="Arachi H."/>
            <person name="Azer M."/>
            <person name="Bachantsang P."/>
            <person name="Barry A."/>
            <person name="Bayul T."/>
            <person name="Berlin A."/>
            <person name="Bessette D."/>
            <person name="Bloom T."/>
            <person name="Blye J."/>
            <person name="Boguslavskiy L."/>
            <person name="Bonnet C."/>
            <person name="Boukhgalter B."/>
            <person name="Bourzgui I."/>
            <person name="Brown A."/>
            <person name="Cahill P."/>
            <person name="Channer S."/>
            <person name="Cheshatsang Y."/>
            <person name="Chuda L."/>
            <person name="Citroen M."/>
            <person name="Collymore A."/>
            <person name="Cooke P."/>
            <person name="Costello M."/>
            <person name="D'Aco K."/>
            <person name="Daza R."/>
            <person name="De Haan G."/>
            <person name="DeGray S."/>
            <person name="DeMaso C."/>
            <person name="Dhargay N."/>
            <person name="Dooley K."/>
            <person name="Dooley E."/>
            <person name="Doricent M."/>
            <person name="Dorje P."/>
            <person name="Dorjee K."/>
            <person name="Dupes A."/>
            <person name="Elong R."/>
            <person name="Falk J."/>
            <person name="Farina A."/>
            <person name="Faro S."/>
            <person name="Ferguson D."/>
            <person name="Fisher S."/>
            <person name="Foley C.D."/>
            <person name="Franke A."/>
            <person name="Friedrich D."/>
            <person name="Gadbois L."/>
            <person name="Gearin G."/>
            <person name="Gearin C.R."/>
            <person name="Giannoukos G."/>
            <person name="Goode T."/>
            <person name="Graham J."/>
            <person name="Grandbois E."/>
            <person name="Grewal S."/>
            <person name="Gyaltsen K."/>
            <person name="Hafez N."/>
            <person name="Hagos B."/>
            <person name="Hall J."/>
            <person name="Henson C."/>
            <person name="Hollinger A."/>
            <person name="Honan T."/>
            <person name="Huard M.D."/>
            <person name="Hughes L."/>
            <person name="Hurhula B."/>
            <person name="Husby M.E."/>
            <person name="Kamat A."/>
            <person name="Kanga B."/>
            <person name="Kashin S."/>
            <person name="Khazanovich D."/>
            <person name="Kisner P."/>
            <person name="Lance K."/>
            <person name="Lara M."/>
            <person name="Lee W."/>
            <person name="Lennon N."/>
            <person name="Letendre F."/>
            <person name="LeVine R."/>
            <person name="Lipovsky A."/>
            <person name="Liu X."/>
            <person name="Liu J."/>
            <person name="Liu S."/>
            <person name="Lokyitsang T."/>
            <person name="Lokyitsang Y."/>
            <person name="Lubonja R."/>
            <person name="Lui A."/>
            <person name="MacDonald P."/>
            <person name="Magnisalis V."/>
            <person name="Maru K."/>
            <person name="Matthews C."/>
            <person name="McCusker W."/>
            <person name="McDonough S."/>
            <person name="Mehta T."/>
            <person name="Meldrim J."/>
            <person name="Meneus L."/>
            <person name="Mihai O."/>
            <person name="Mihalev A."/>
            <person name="Mihova T."/>
            <person name="Mittelman R."/>
            <person name="Mlenga V."/>
            <person name="Montmayeur A."/>
            <person name="Mulrain L."/>
            <person name="Navidi A."/>
            <person name="Naylor J."/>
            <person name="Negash T."/>
            <person name="Nguyen T."/>
            <person name="Nguyen N."/>
            <person name="Nicol R."/>
            <person name="Norbu C."/>
            <person name="Norbu N."/>
            <person name="Novod N."/>
            <person name="O'Neill B."/>
            <person name="Osman S."/>
            <person name="Markiewicz E."/>
            <person name="Oyono O.L."/>
            <person name="Patti C."/>
            <person name="Phunkhang P."/>
            <person name="Pierre F."/>
            <person name="Priest M."/>
            <person name="Raghuraman S."/>
            <person name="Rege F."/>
            <person name="Reyes R."/>
            <person name="Rise C."/>
            <person name="Rogov P."/>
            <person name="Ross K."/>
            <person name="Ryan E."/>
            <person name="Settipalli S."/>
            <person name="Shea T."/>
            <person name="Sherpa N."/>
            <person name="Shi L."/>
            <person name="Shih D."/>
            <person name="Sparrow T."/>
            <person name="Spaulding J."/>
            <person name="Stalker J."/>
            <person name="Stange-Thomann N."/>
            <person name="Stavropoulos S."/>
            <person name="Stone C."/>
            <person name="Strader C."/>
            <person name="Tesfaye S."/>
            <person name="Thomson T."/>
            <person name="Thoulutsang Y."/>
            <person name="Thoulutsang D."/>
            <person name="Topham K."/>
            <person name="Topping I."/>
            <person name="Tsamla T."/>
            <person name="Vassiliev H."/>
            <person name="Vo A."/>
            <person name="Wangchuk T."/>
            <person name="Wangdi T."/>
            <person name="Weiand M."/>
            <person name="Wilkinson J."/>
            <person name="Wilson A."/>
            <person name="Yadav S."/>
            <person name="Young G."/>
            <person name="Yu Q."/>
            <person name="Zembek L."/>
            <person name="Zhong D."/>
            <person name="Zimmer A."/>
            <person name="Zwirko Z."/>
            <person name="Jaffe D.B."/>
            <person name="Alvarez P."/>
            <person name="Brockman W."/>
            <person name="Butler J."/>
            <person name="Chin C."/>
            <person name="Gnerre S."/>
            <person name="Grabherr M."/>
            <person name="Kleber M."/>
            <person name="Mauceli E."/>
            <person name="MacCallum I."/>
        </authorList>
    </citation>
    <scope>NUCLEOTIDE SEQUENCE [LARGE SCALE GENOMIC DNA]</scope>
    <source>
        <strain evidence="1 2">TSC#14021-0224.01</strain>
    </source>
</reference>
<gene>
    <name evidence="1" type="primary">Dere\GG16723</name>
    <name evidence="1" type="ORF">Dere_GG16723</name>
</gene>
<dbReference type="HOGENOM" id="CLU_3052638_0_0_1"/>
<protein>
    <submittedName>
        <fullName evidence="1">GG16723</fullName>
    </submittedName>
</protein>
<reference evidence="1 2" key="2">
    <citation type="journal article" date="2008" name="Bioinformatics">
        <title>Assembly reconciliation.</title>
        <authorList>
            <person name="Zimin A.V."/>
            <person name="Smith D.R."/>
            <person name="Sutton G."/>
            <person name="Yorke J.A."/>
        </authorList>
    </citation>
    <scope>NUCLEOTIDE SEQUENCE [LARGE SCALE GENOMIC DNA]</scope>
    <source>
        <strain evidence="1 2">TSC#14021-0224.01</strain>
    </source>
</reference>
<keyword evidence="2" id="KW-1185">Reference proteome</keyword>
<evidence type="ECO:0000313" key="2">
    <source>
        <dbReference type="Proteomes" id="UP000008711"/>
    </source>
</evidence>
<name>B3P5N3_DROER</name>
<organism evidence="1 2">
    <name type="scientific">Drosophila erecta</name>
    <name type="common">Fruit fly</name>
    <dbReference type="NCBI Taxonomy" id="7220"/>
    <lineage>
        <taxon>Eukaryota</taxon>
        <taxon>Metazoa</taxon>
        <taxon>Ecdysozoa</taxon>
        <taxon>Arthropoda</taxon>
        <taxon>Hexapoda</taxon>
        <taxon>Insecta</taxon>
        <taxon>Pterygota</taxon>
        <taxon>Neoptera</taxon>
        <taxon>Endopterygota</taxon>
        <taxon>Diptera</taxon>
        <taxon>Brachycera</taxon>
        <taxon>Muscomorpha</taxon>
        <taxon>Ephydroidea</taxon>
        <taxon>Drosophilidae</taxon>
        <taxon>Drosophila</taxon>
        <taxon>Sophophora</taxon>
    </lineage>
</organism>
<dbReference type="AlphaFoldDB" id="B3P5N3"/>
<sequence>MAAIDYRKARFGIITVHHLHQMHLQMQMQKQSQMQLQMQFTTDDNISCCSFPCPL</sequence>
<dbReference type="EMBL" id="CH954182">
    <property type="protein sequence ID" value="EDV53283.1"/>
    <property type="molecule type" value="Genomic_DNA"/>
</dbReference>